<dbReference type="AlphaFoldDB" id="A0A401QGR6"/>
<dbReference type="Proteomes" id="UP000288216">
    <property type="component" value="Unassembled WGS sequence"/>
</dbReference>
<accession>A0A401QGR6</accession>
<organism evidence="2 3">
    <name type="scientific">Scyliorhinus torazame</name>
    <name type="common">Cloudy catshark</name>
    <name type="synonym">Catulus torazame</name>
    <dbReference type="NCBI Taxonomy" id="75743"/>
    <lineage>
        <taxon>Eukaryota</taxon>
        <taxon>Metazoa</taxon>
        <taxon>Chordata</taxon>
        <taxon>Craniata</taxon>
        <taxon>Vertebrata</taxon>
        <taxon>Chondrichthyes</taxon>
        <taxon>Elasmobranchii</taxon>
        <taxon>Galeomorphii</taxon>
        <taxon>Galeoidea</taxon>
        <taxon>Carcharhiniformes</taxon>
        <taxon>Scyliorhinidae</taxon>
        <taxon>Scyliorhinus</taxon>
    </lineage>
</organism>
<evidence type="ECO:0000313" key="2">
    <source>
        <dbReference type="EMBL" id="GCB84507.1"/>
    </source>
</evidence>
<proteinExistence type="predicted"/>
<gene>
    <name evidence="2" type="ORF">scyTo_0025239</name>
</gene>
<dbReference type="EMBL" id="BFAA01078218">
    <property type="protein sequence ID" value="GCB84507.1"/>
    <property type="molecule type" value="Genomic_DNA"/>
</dbReference>
<comment type="caution">
    <text evidence="2">The sequence shown here is derived from an EMBL/GenBank/DDBJ whole genome shotgun (WGS) entry which is preliminary data.</text>
</comment>
<reference evidence="2 3" key="1">
    <citation type="journal article" date="2018" name="Nat. Ecol. Evol.">
        <title>Shark genomes provide insights into elasmobranch evolution and the origin of vertebrates.</title>
        <authorList>
            <person name="Hara Y"/>
            <person name="Yamaguchi K"/>
            <person name="Onimaru K"/>
            <person name="Kadota M"/>
            <person name="Koyanagi M"/>
            <person name="Keeley SD"/>
            <person name="Tatsumi K"/>
            <person name="Tanaka K"/>
            <person name="Motone F"/>
            <person name="Kageyama Y"/>
            <person name="Nozu R"/>
            <person name="Adachi N"/>
            <person name="Nishimura O"/>
            <person name="Nakagawa R"/>
            <person name="Tanegashima C"/>
            <person name="Kiyatake I"/>
            <person name="Matsumoto R"/>
            <person name="Murakumo K"/>
            <person name="Nishida K"/>
            <person name="Terakita A"/>
            <person name="Kuratani S"/>
            <person name="Sato K"/>
            <person name="Hyodo S Kuraku.S."/>
        </authorList>
    </citation>
    <scope>NUCLEOTIDE SEQUENCE [LARGE SCALE GENOMIC DNA]</scope>
</reference>
<keyword evidence="3" id="KW-1185">Reference proteome</keyword>
<feature type="compositionally biased region" description="Acidic residues" evidence="1">
    <location>
        <begin position="77"/>
        <end position="87"/>
    </location>
</feature>
<name>A0A401QGR6_SCYTO</name>
<dbReference type="OrthoDB" id="1918685at2759"/>
<sequence>MFCPVNQQGNETLTVGQNVPEMRILRNGAHPRQCRLKTSFKDLPVPSATTEGDREPLACAGPANGASNSEGYGTEELNTDPEVELDELPGGSDGDADVEDAEG</sequence>
<evidence type="ECO:0000256" key="1">
    <source>
        <dbReference type="SAM" id="MobiDB-lite"/>
    </source>
</evidence>
<evidence type="ECO:0000313" key="3">
    <source>
        <dbReference type="Proteomes" id="UP000288216"/>
    </source>
</evidence>
<feature type="non-terminal residue" evidence="2">
    <location>
        <position position="103"/>
    </location>
</feature>
<feature type="region of interest" description="Disordered" evidence="1">
    <location>
        <begin position="39"/>
        <end position="103"/>
    </location>
</feature>
<feature type="compositionally biased region" description="Acidic residues" evidence="1">
    <location>
        <begin position="94"/>
        <end position="103"/>
    </location>
</feature>
<protein>
    <submittedName>
        <fullName evidence="2">Uncharacterized protein</fullName>
    </submittedName>
</protein>